<feature type="transmembrane region" description="Helical" evidence="5">
    <location>
        <begin position="925"/>
        <end position="946"/>
    </location>
</feature>
<evidence type="ECO:0008006" key="9">
    <source>
        <dbReference type="Google" id="ProtNLM"/>
    </source>
</evidence>
<evidence type="ECO:0000313" key="8">
    <source>
        <dbReference type="EMBL" id="CAD8490520.1"/>
    </source>
</evidence>
<evidence type="ECO:0000259" key="6">
    <source>
        <dbReference type="Pfam" id="PF00520"/>
    </source>
</evidence>
<evidence type="ECO:0000256" key="1">
    <source>
        <dbReference type="ARBA" id="ARBA00004141"/>
    </source>
</evidence>
<dbReference type="InterPro" id="IPR005821">
    <property type="entry name" value="Ion_trans_dom"/>
</dbReference>
<evidence type="ECO:0000259" key="7">
    <source>
        <dbReference type="Pfam" id="PF18139"/>
    </source>
</evidence>
<feature type="transmembrane region" description="Helical" evidence="5">
    <location>
        <begin position="691"/>
        <end position="718"/>
    </location>
</feature>
<comment type="subcellular location">
    <subcellularLocation>
        <location evidence="1">Membrane</location>
        <topology evidence="1">Multi-pass membrane protein</topology>
    </subcellularLocation>
</comment>
<dbReference type="GO" id="GO:0005261">
    <property type="term" value="F:monoatomic cation channel activity"/>
    <property type="evidence" value="ECO:0007669"/>
    <property type="project" value="TreeGrafter"/>
</dbReference>
<feature type="transmembrane region" description="Helical" evidence="5">
    <location>
        <begin position="856"/>
        <end position="878"/>
    </location>
</feature>
<keyword evidence="2 5" id="KW-0812">Transmembrane</keyword>
<dbReference type="EMBL" id="HBEO01020605">
    <property type="protein sequence ID" value="CAD8490520.1"/>
    <property type="molecule type" value="Transcribed_RNA"/>
</dbReference>
<dbReference type="Pfam" id="PF00520">
    <property type="entry name" value="Ion_trans"/>
    <property type="match status" value="1"/>
</dbReference>
<gene>
    <name evidence="8" type="ORF">HPHI1048_LOCUS13949</name>
</gene>
<feature type="domain" description="Ion transport" evidence="6">
    <location>
        <begin position="708"/>
        <end position="957"/>
    </location>
</feature>
<dbReference type="PANTHER" id="PTHR13800:SF1">
    <property type="entry name" value="TRANSIENT RECEPTOR POTENTIAL CATION CHANNEL TRPM"/>
    <property type="match status" value="1"/>
</dbReference>
<feature type="transmembrane region" description="Helical" evidence="5">
    <location>
        <begin position="830"/>
        <end position="849"/>
    </location>
</feature>
<dbReference type="InterPro" id="IPR041491">
    <property type="entry name" value="TRPM_SLOG"/>
</dbReference>
<feature type="transmembrane region" description="Helical" evidence="5">
    <location>
        <begin position="760"/>
        <end position="781"/>
    </location>
</feature>
<sequence length="1099" mass="124924">MRLVGEARAQYQTDINLLGIAPYAVVEEGEVLLQASGVGFGKAVYNRFQASEPYPEATSKLEKKSLLDRNHSHFILVESLNAEDKAKPWKHRYGEETIFRTRLEMLIKRGPDVPILLVCVQGGPGSVKAVLDAAKQGKSCLLVNGSGRAADLMSDAVKLCLPVGHADHIKRGDFDQRQKAMCEYFERSYGIRYESDAWSLVARVGQEPQHSIEENTSWDRFWKMYDMVVTQPKLIHELFTLANSGKCWIFDLNIEHRKGEFKESMLQCLLAEVEQELQIDVGVGDSNRLRSALERKLDLAIKFQSPSDVSNIIKNAWKDMKLKHYIPELVEDSLISALQASTVSVVEVLLQEVPYLEFLMITVKTLVLAFSDQYTEHDSKQAAQARRSLRLVNSVIPKRKIAKLEEPATSAIREGAQRKKDYQQWPLLDGTHPTDISIFQNIRHRSYPAVEDIISELLEKQQDLEVEFRLHCHPSFTYQLGADGPFADLFLSSILFLKLDLADLIWRYWIPDVNKAEVFWTESINPIVYAITAAFYLRRLSKKERNASKKEHLVSRADAFEGSAVKVYQKAVANERADQSVWGSASAANVRTRIFRGKTLVDLAVMSNSQSFLESCCAGTIVDSFRGDLDTSTSFITIIMGTILFGLPAMPKGWGVYFRHKANEFMCKSPEPAAQRIDQKMWDAFDRLGSFLASPIVIFVANGVEYLVLTSCFTFLIMPGNKHSLQPHEIHYFEYVLLGHYLSTVVREISQLLLEGVVEYFASIWNIMEIGAIVAYVVGFFQHVYCQHHADTCNDVVFNPAMIGYSTPFVSFRFSYCLCLFFTYLRLLQFLLACKNVGVLVWIIFEMLIDILKFELVYFIFLISLAILILGTTLPQALKDTCLVDYEQLDSYNYVTCYSIWWIYRTMLMSWGDFHIEEMTSDASILFFIMAYIVLNIILLNLLIALMSDTYQSLRATSSRLWLLDIYLITKEYSRIDLALPSPLNVFSTAVHLLGFFRQVSKISKDLERMYSSSGGKQSSLIPPGLLDWHLSTLHVGQMIRALMHCKNPFVLTNEQVNDILTLNSLKVVTVQRGEQSRNKLLTSIAIMAEAKQQVCDVG</sequence>
<feature type="transmembrane region" description="Helical" evidence="5">
    <location>
        <begin position="802"/>
        <end position="824"/>
    </location>
</feature>
<feature type="domain" description="TRPM SLOG" evidence="7">
    <location>
        <begin position="7"/>
        <end position="159"/>
    </location>
</feature>
<evidence type="ECO:0000256" key="5">
    <source>
        <dbReference type="SAM" id="Phobius"/>
    </source>
</evidence>
<keyword evidence="3 5" id="KW-1133">Transmembrane helix</keyword>
<evidence type="ECO:0000256" key="4">
    <source>
        <dbReference type="ARBA" id="ARBA00023136"/>
    </source>
</evidence>
<dbReference type="Pfam" id="PF18139">
    <property type="entry name" value="LSDAT_euk"/>
    <property type="match status" value="1"/>
</dbReference>
<dbReference type="PANTHER" id="PTHR13800">
    <property type="entry name" value="TRANSIENT RECEPTOR POTENTIAL CATION CHANNEL, SUBFAMILY M, MEMBER 6"/>
    <property type="match status" value="1"/>
</dbReference>
<dbReference type="AlphaFoldDB" id="A0A7S0EPH8"/>
<organism evidence="8">
    <name type="scientific">Hanusia phi</name>
    <dbReference type="NCBI Taxonomy" id="3032"/>
    <lineage>
        <taxon>Eukaryota</taxon>
        <taxon>Cryptophyceae</taxon>
        <taxon>Pyrenomonadales</taxon>
        <taxon>Geminigeraceae</taxon>
        <taxon>Hanusia</taxon>
    </lineage>
</organism>
<evidence type="ECO:0000256" key="2">
    <source>
        <dbReference type="ARBA" id="ARBA00022692"/>
    </source>
</evidence>
<dbReference type="InterPro" id="IPR050927">
    <property type="entry name" value="TRPM"/>
</dbReference>
<dbReference type="GO" id="GO:0030001">
    <property type="term" value="P:metal ion transport"/>
    <property type="evidence" value="ECO:0007669"/>
    <property type="project" value="TreeGrafter"/>
</dbReference>
<reference evidence="8" key="1">
    <citation type="submission" date="2021-01" db="EMBL/GenBank/DDBJ databases">
        <authorList>
            <person name="Corre E."/>
            <person name="Pelletier E."/>
            <person name="Niang G."/>
            <person name="Scheremetjew M."/>
            <person name="Finn R."/>
            <person name="Kale V."/>
            <person name="Holt S."/>
            <person name="Cochrane G."/>
            <person name="Meng A."/>
            <person name="Brown T."/>
            <person name="Cohen L."/>
        </authorList>
    </citation>
    <scope>NUCLEOTIDE SEQUENCE</scope>
    <source>
        <strain evidence="8">CCMP325</strain>
    </source>
</reference>
<feature type="transmembrane region" description="Helical" evidence="5">
    <location>
        <begin position="633"/>
        <end position="651"/>
    </location>
</feature>
<evidence type="ECO:0000256" key="3">
    <source>
        <dbReference type="ARBA" id="ARBA00022989"/>
    </source>
</evidence>
<accession>A0A7S0EPH8</accession>
<protein>
    <recommendedName>
        <fullName evidence="9">Ion transport domain-containing protein</fullName>
    </recommendedName>
</protein>
<name>A0A7S0EPH8_9CRYP</name>
<proteinExistence type="predicted"/>
<keyword evidence="4 5" id="KW-0472">Membrane</keyword>
<dbReference type="GO" id="GO:0005886">
    <property type="term" value="C:plasma membrane"/>
    <property type="evidence" value="ECO:0007669"/>
    <property type="project" value="TreeGrafter"/>
</dbReference>